<dbReference type="AlphaFoldDB" id="A0A841H574"/>
<keyword evidence="2" id="KW-0489">Methyltransferase</keyword>
<evidence type="ECO:0000313" key="2">
    <source>
        <dbReference type="EMBL" id="MBB6073124.1"/>
    </source>
</evidence>
<dbReference type="GO" id="GO:0003700">
    <property type="term" value="F:DNA-binding transcription factor activity"/>
    <property type="evidence" value="ECO:0007669"/>
    <property type="project" value="InterPro"/>
</dbReference>
<comment type="caution">
    <text evidence="2">The sequence shown here is derived from an EMBL/GenBank/DDBJ whole genome shotgun (WGS) entry which is preliminary data.</text>
</comment>
<dbReference type="GO" id="GO:0032259">
    <property type="term" value="P:methylation"/>
    <property type="evidence" value="ECO:0007669"/>
    <property type="project" value="UniProtKB-KW"/>
</dbReference>
<sequence>MSTAGVPYEVAQDVGWEELEEELRLAPPSAVVVLDPYAGEPYGALFPRIRDLLRRFPSVPVVAAVELRPELTGDLQTLLEWGVSEVLSLGPESTPRALRARLRQAHARPFKRAMEAALSQYVGAEARVVLRAAAEVAVENGQAPDLARRLGVTTRTLTSRCPRVDLPAPRQTQAWMRVLLACMLLDDPGRTVYSAAYASGYSTERSLRRAITSFLGVDSTALRRAGAFVTAAAAFNDRLREVRELGRERRRLRRARAELQTVAPGE</sequence>
<evidence type="ECO:0000313" key="3">
    <source>
        <dbReference type="Proteomes" id="UP000582837"/>
    </source>
</evidence>
<gene>
    <name evidence="2" type="ORF">HNQ61_004791</name>
</gene>
<evidence type="ECO:0000259" key="1">
    <source>
        <dbReference type="PROSITE" id="PS01124"/>
    </source>
</evidence>
<dbReference type="GO" id="GO:0008168">
    <property type="term" value="F:methyltransferase activity"/>
    <property type="evidence" value="ECO:0007669"/>
    <property type="project" value="UniProtKB-KW"/>
</dbReference>
<feature type="domain" description="HTH araC/xylS-type" evidence="1">
    <location>
        <begin position="126"/>
        <end position="225"/>
    </location>
</feature>
<proteinExistence type="predicted"/>
<dbReference type="Pfam" id="PF12833">
    <property type="entry name" value="HTH_18"/>
    <property type="match status" value="1"/>
</dbReference>
<dbReference type="Gene3D" id="1.10.10.60">
    <property type="entry name" value="Homeodomain-like"/>
    <property type="match status" value="1"/>
</dbReference>
<organism evidence="2 3">
    <name type="scientific">Longimicrobium terrae</name>
    <dbReference type="NCBI Taxonomy" id="1639882"/>
    <lineage>
        <taxon>Bacteria</taxon>
        <taxon>Pseudomonadati</taxon>
        <taxon>Gemmatimonadota</taxon>
        <taxon>Longimicrobiia</taxon>
        <taxon>Longimicrobiales</taxon>
        <taxon>Longimicrobiaceae</taxon>
        <taxon>Longimicrobium</taxon>
    </lineage>
</organism>
<keyword evidence="3" id="KW-1185">Reference proteome</keyword>
<reference evidence="2 3" key="1">
    <citation type="submission" date="2020-08" db="EMBL/GenBank/DDBJ databases">
        <title>Genomic Encyclopedia of Type Strains, Phase IV (KMG-IV): sequencing the most valuable type-strain genomes for metagenomic binning, comparative biology and taxonomic classification.</title>
        <authorList>
            <person name="Goeker M."/>
        </authorList>
    </citation>
    <scope>NUCLEOTIDE SEQUENCE [LARGE SCALE GENOMIC DNA]</scope>
    <source>
        <strain evidence="2 3">DSM 29007</strain>
    </source>
</reference>
<dbReference type="Proteomes" id="UP000582837">
    <property type="component" value="Unassembled WGS sequence"/>
</dbReference>
<dbReference type="RefSeq" id="WP_170035104.1">
    <property type="nucleotide sequence ID" value="NZ_JABDTL010000001.1"/>
</dbReference>
<protein>
    <submittedName>
        <fullName evidence="2">Methylphosphotriester-DNA--protein-cysteine methyltransferase</fullName>
    </submittedName>
</protein>
<dbReference type="InterPro" id="IPR018060">
    <property type="entry name" value="HTH_AraC"/>
</dbReference>
<accession>A0A841H574</accession>
<dbReference type="EMBL" id="JACHIA010000021">
    <property type="protein sequence ID" value="MBB6073124.1"/>
    <property type="molecule type" value="Genomic_DNA"/>
</dbReference>
<dbReference type="GO" id="GO:0043565">
    <property type="term" value="F:sequence-specific DNA binding"/>
    <property type="evidence" value="ECO:0007669"/>
    <property type="project" value="InterPro"/>
</dbReference>
<dbReference type="PROSITE" id="PS01124">
    <property type="entry name" value="HTH_ARAC_FAMILY_2"/>
    <property type="match status" value="1"/>
</dbReference>
<keyword evidence="2" id="KW-0808">Transferase</keyword>
<name>A0A841H574_9BACT</name>